<gene>
    <name evidence="1" type="ORF">ABID52_000975</name>
</gene>
<proteinExistence type="predicted"/>
<accession>A0ABV2LFM1</accession>
<name>A0ABV2LFM1_9BACL</name>
<dbReference type="Proteomes" id="UP001549097">
    <property type="component" value="Unassembled WGS sequence"/>
</dbReference>
<evidence type="ECO:0000313" key="1">
    <source>
        <dbReference type="EMBL" id="MET3727394.1"/>
    </source>
</evidence>
<organism evidence="1 2">
    <name type="scientific">Fictibacillus halophilus</name>
    <dbReference type="NCBI Taxonomy" id="1610490"/>
    <lineage>
        <taxon>Bacteria</taxon>
        <taxon>Bacillati</taxon>
        <taxon>Bacillota</taxon>
        <taxon>Bacilli</taxon>
        <taxon>Bacillales</taxon>
        <taxon>Fictibacillaceae</taxon>
        <taxon>Fictibacillus</taxon>
    </lineage>
</organism>
<dbReference type="RefSeq" id="WP_354019341.1">
    <property type="nucleotide sequence ID" value="NZ_JBEPMP010000001.1"/>
</dbReference>
<reference evidence="1 2" key="1">
    <citation type="submission" date="2024-06" db="EMBL/GenBank/DDBJ databases">
        <title>Genomic Encyclopedia of Type Strains, Phase IV (KMG-IV): sequencing the most valuable type-strain genomes for metagenomic binning, comparative biology and taxonomic classification.</title>
        <authorList>
            <person name="Goeker M."/>
        </authorList>
    </citation>
    <scope>NUCLEOTIDE SEQUENCE [LARGE SCALE GENOMIC DNA]</scope>
    <source>
        <strain evidence="1 2">DSM 100124</strain>
    </source>
</reference>
<comment type="caution">
    <text evidence="1">The sequence shown here is derived from an EMBL/GenBank/DDBJ whole genome shotgun (WGS) entry which is preliminary data.</text>
</comment>
<dbReference type="EMBL" id="JBEPMP010000001">
    <property type="protein sequence ID" value="MET3727394.1"/>
    <property type="molecule type" value="Genomic_DNA"/>
</dbReference>
<evidence type="ECO:0000313" key="2">
    <source>
        <dbReference type="Proteomes" id="UP001549097"/>
    </source>
</evidence>
<protein>
    <submittedName>
        <fullName evidence="1">Uncharacterized protein</fullName>
    </submittedName>
</protein>
<sequence length="78" mass="8933">MGQAGSSKSEVARSAKGEWIRRRILFITSHLTFDLVTATNVAHRLHRGKRTSGTEIHYFQRAIKYTKTAFKNEIKKIS</sequence>
<keyword evidence="2" id="KW-1185">Reference proteome</keyword>